<dbReference type="eggNOG" id="ENOG502QRTW">
    <property type="taxonomic scope" value="Eukaryota"/>
</dbReference>
<dbReference type="Proteomes" id="UP000007148">
    <property type="component" value="Unassembled WGS sequence"/>
</dbReference>
<protein>
    <recommendedName>
        <fullName evidence="13">AA9 family lytic polysaccharide monooxygenase</fullName>
        <ecNumber evidence="13">1.14.99.56</ecNumber>
    </recommendedName>
    <alternativeName>
        <fullName evidence="13">Endo-beta-1,4-glucanase</fullName>
    </alternativeName>
    <alternativeName>
        <fullName evidence="13">Glycosyl hydrolase 61 family protein</fullName>
    </alternativeName>
</protein>
<evidence type="ECO:0000256" key="14">
    <source>
        <dbReference type="SAM" id="MobiDB-lite"/>
    </source>
</evidence>
<dbReference type="SUPFAM" id="SSF57180">
    <property type="entry name" value="Cellulose-binding domain"/>
    <property type="match status" value="1"/>
</dbReference>
<gene>
    <name evidence="17" type="ORF">PIIN_04637</name>
</gene>
<evidence type="ECO:0000256" key="2">
    <source>
        <dbReference type="ARBA" id="ARBA00022525"/>
    </source>
</evidence>
<dbReference type="OrthoDB" id="3238762at2759"/>
<comment type="subcellular location">
    <subcellularLocation>
        <location evidence="1 13">Secreted</location>
    </subcellularLocation>
</comment>
<keyword evidence="4 15" id="KW-0732">Signal</keyword>
<comment type="function">
    <text evidence="13">Lytic polysaccharide monooxygenase (LMPO) that depolymerizes crystalline and amorphous polysaccharides via the oxidation of scissile alpha- or beta-(1-4)-glycosidic bonds, yielding C1 and/or C4 oxidation products. Catalysis by LPMOs requires the reduction of the active-site copper from Cu(II) to Cu(I) by a reducing agent and H(2)O(2) or O(2) as a cosubstrate.</text>
</comment>
<keyword evidence="3" id="KW-0479">Metal-binding</keyword>
<evidence type="ECO:0000256" key="12">
    <source>
        <dbReference type="ARBA" id="ARBA00044502"/>
    </source>
</evidence>
<dbReference type="EC" id="1.14.99.56" evidence="13"/>
<evidence type="ECO:0000256" key="1">
    <source>
        <dbReference type="ARBA" id="ARBA00004613"/>
    </source>
</evidence>
<dbReference type="HOGENOM" id="CLU_031730_0_1_1"/>
<comment type="caution">
    <text evidence="17">The sequence shown here is derived from an EMBL/GenBank/DDBJ whole genome shotgun (WGS) entry which is preliminary data.</text>
</comment>
<dbReference type="PANTHER" id="PTHR33353">
    <property type="entry name" value="PUTATIVE (AFU_ORTHOLOGUE AFUA_1G12560)-RELATED"/>
    <property type="match status" value="1"/>
</dbReference>
<dbReference type="GO" id="GO:0005576">
    <property type="term" value="C:extracellular region"/>
    <property type="evidence" value="ECO:0007669"/>
    <property type="project" value="UniProtKB-SubCell"/>
</dbReference>
<evidence type="ECO:0000256" key="10">
    <source>
        <dbReference type="ARBA" id="ARBA00023277"/>
    </source>
</evidence>
<sequence length="311" mass="31812">MKFSATLLATLLAGATSVAAHATFQQFWVGSSDKAGTCIRTPLSNSPVTSVGSGDIACNVSPRASQGLCDVAAGSTVSVEMHQQPGDRSCSNEAIGGNHDGPVIIYMAKVDDALTASATSARWFKVAQTGYQGNDYWATDGLNANCGKYTFTIPSCIPAGQYLLRAEVIALHVAGSVGGAQFYISCYTLNVTGGGSASPSTVSFPGVYSATDPGIKFDLYGGFTSYTIPGPAVFTCSGGNNSNTQPPQSSTRPTSTSTSSRSSSSSTRTSSANGSGQTLYGQCGGQGWTGPTTCASGTCKVSNQFYSQCLP</sequence>
<dbReference type="Pfam" id="PF00734">
    <property type="entry name" value="CBM_1"/>
    <property type="match status" value="1"/>
</dbReference>
<evidence type="ECO:0000256" key="5">
    <source>
        <dbReference type="ARBA" id="ARBA00023001"/>
    </source>
</evidence>
<feature type="signal peptide" evidence="15">
    <location>
        <begin position="1"/>
        <end position="20"/>
    </location>
</feature>
<feature type="domain" description="CBM1" evidence="16">
    <location>
        <begin position="275"/>
        <end position="310"/>
    </location>
</feature>
<dbReference type="InterPro" id="IPR035971">
    <property type="entry name" value="CBD_sf"/>
</dbReference>
<organism evidence="17 18">
    <name type="scientific">Serendipita indica (strain DSM 11827)</name>
    <name type="common">Root endophyte fungus</name>
    <name type="synonym">Piriformospora indica</name>
    <dbReference type="NCBI Taxonomy" id="1109443"/>
    <lineage>
        <taxon>Eukaryota</taxon>
        <taxon>Fungi</taxon>
        <taxon>Dikarya</taxon>
        <taxon>Basidiomycota</taxon>
        <taxon>Agaricomycotina</taxon>
        <taxon>Agaricomycetes</taxon>
        <taxon>Sebacinales</taxon>
        <taxon>Serendipitaceae</taxon>
        <taxon>Serendipita</taxon>
    </lineage>
</organism>
<dbReference type="CDD" id="cd21175">
    <property type="entry name" value="LPMO_AA9"/>
    <property type="match status" value="1"/>
</dbReference>
<dbReference type="GO" id="GO:0004497">
    <property type="term" value="F:monooxygenase activity"/>
    <property type="evidence" value="ECO:0007669"/>
    <property type="project" value="UniProtKB-KW"/>
</dbReference>
<accession>G4THB0</accession>
<keyword evidence="18" id="KW-1185">Reference proteome</keyword>
<comment type="domain">
    <text evidence="13">Has a modular structure: an endo-beta-1,4-glucanase catalytic module at the N-terminus, a linker rich in serines and threonines, and a C-terminal carbohydrate-binding module (CBM).</text>
</comment>
<dbReference type="Pfam" id="PF03443">
    <property type="entry name" value="AA9"/>
    <property type="match status" value="1"/>
</dbReference>
<evidence type="ECO:0000313" key="18">
    <source>
        <dbReference type="Proteomes" id="UP000007148"/>
    </source>
</evidence>
<evidence type="ECO:0000256" key="9">
    <source>
        <dbReference type="ARBA" id="ARBA00023157"/>
    </source>
</evidence>
<keyword evidence="10 13" id="KW-0119">Carbohydrate metabolism</keyword>
<evidence type="ECO:0000256" key="11">
    <source>
        <dbReference type="ARBA" id="ARBA00023326"/>
    </source>
</evidence>
<keyword evidence="5 13" id="KW-0136">Cellulose degradation</keyword>
<evidence type="ECO:0000313" key="17">
    <source>
        <dbReference type="EMBL" id="CCA70703.1"/>
    </source>
</evidence>
<dbReference type="PANTHER" id="PTHR33353:SF17">
    <property type="entry name" value="ENDO-BETA-1,4-GLUCANASE D"/>
    <property type="match status" value="1"/>
</dbReference>
<evidence type="ECO:0000256" key="7">
    <source>
        <dbReference type="ARBA" id="ARBA00023008"/>
    </source>
</evidence>
<dbReference type="SMART" id="SM00236">
    <property type="entry name" value="fCBD"/>
    <property type="match status" value="1"/>
</dbReference>
<dbReference type="GO" id="GO:0046872">
    <property type="term" value="F:metal ion binding"/>
    <property type="evidence" value="ECO:0007669"/>
    <property type="project" value="UniProtKB-KW"/>
</dbReference>
<evidence type="ECO:0000256" key="3">
    <source>
        <dbReference type="ARBA" id="ARBA00022723"/>
    </source>
</evidence>
<dbReference type="GO" id="GO:0008810">
    <property type="term" value="F:cellulase activity"/>
    <property type="evidence" value="ECO:0007669"/>
    <property type="project" value="UniProtKB-UniRule"/>
</dbReference>
<dbReference type="AlphaFoldDB" id="G4THB0"/>
<evidence type="ECO:0000256" key="6">
    <source>
        <dbReference type="ARBA" id="ARBA00023002"/>
    </source>
</evidence>
<dbReference type="STRING" id="1109443.G4THB0"/>
<keyword evidence="2 13" id="KW-0964">Secreted</keyword>
<dbReference type="GO" id="GO:0030245">
    <property type="term" value="P:cellulose catabolic process"/>
    <property type="evidence" value="ECO:0007669"/>
    <property type="project" value="UniProtKB-UniRule"/>
</dbReference>
<name>G4THB0_SERID</name>
<dbReference type="GO" id="GO:0030248">
    <property type="term" value="F:cellulose binding"/>
    <property type="evidence" value="ECO:0007669"/>
    <property type="project" value="UniProtKB-UniRule"/>
</dbReference>
<dbReference type="EMBL" id="CAFZ01000091">
    <property type="protein sequence ID" value="CCA70703.1"/>
    <property type="molecule type" value="Genomic_DNA"/>
</dbReference>
<comment type="catalytic activity">
    <reaction evidence="13">
        <text>[(1-&gt;4)-beta-D-glucosyl]n+m + reduced acceptor + O2 = 4-dehydro-beta-D-glucosyl-[(1-&gt;4)-beta-D-glucosyl]n-1 + [(1-&gt;4)-beta-D-glucosyl]m + acceptor + H2O.</text>
        <dbReference type="EC" id="1.14.99.56"/>
    </reaction>
</comment>
<dbReference type="PROSITE" id="PS00562">
    <property type="entry name" value="CBM1_1"/>
    <property type="match status" value="1"/>
</dbReference>
<keyword evidence="8" id="KW-0503">Monooxygenase</keyword>
<dbReference type="Gene3D" id="2.70.50.70">
    <property type="match status" value="1"/>
</dbReference>
<dbReference type="InterPro" id="IPR005103">
    <property type="entry name" value="AA9_LPMO"/>
</dbReference>
<dbReference type="InParanoid" id="G4THB0"/>
<evidence type="ECO:0000259" key="16">
    <source>
        <dbReference type="PROSITE" id="PS51164"/>
    </source>
</evidence>
<dbReference type="InterPro" id="IPR000254">
    <property type="entry name" value="CBD"/>
</dbReference>
<dbReference type="OMA" id="LIYMAKV"/>
<reference evidence="17 18" key="1">
    <citation type="journal article" date="2011" name="PLoS Pathog.">
        <title>Endophytic Life Strategies Decoded by Genome and Transcriptome Analyses of the Mutualistic Root Symbiont Piriformospora indica.</title>
        <authorList>
            <person name="Zuccaro A."/>
            <person name="Lahrmann U."/>
            <person name="Guldener U."/>
            <person name="Langen G."/>
            <person name="Pfiffi S."/>
            <person name="Biedenkopf D."/>
            <person name="Wong P."/>
            <person name="Samans B."/>
            <person name="Grimm C."/>
            <person name="Basiewicz M."/>
            <person name="Murat C."/>
            <person name="Martin F."/>
            <person name="Kogel K.H."/>
        </authorList>
    </citation>
    <scope>NUCLEOTIDE SEQUENCE [LARGE SCALE GENOMIC DNA]</scope>
    <source>
        <strain evidence="17 18">DSM 11827</strain>
    </source>
</reference>
<keyword evidence="7" id="KW-0186">Copper</keyword>
<keyword evidence="11 13" id="KW-0624">Polysaccharide degradation</keyword>
<evidence type="ECO:0000256" key="15">
    <source>
        <dbReference type="SAM" id="SignalP"/>
    </source>
</evidence>
<feature type="chain" id="PRO_5003469114" description="AA9 family lytic polysaccharide monooxygenase" evidence="15">
    <location>
        <begin position="21"/>
        <end position="311"/>
    </location>
</feature>
<feature type="region of interest" description="Disordered" evidence="14">
    <location>
        <begin position="237"/>
        <end position="276"/>
    </location>
</feature>
<dbReference type="InterPro" id="IPR049892">
    <property type="entry name" value="AA9"/>
</dbReference>
<evidence type="ECO:0000256" key="4">
    <source>
        <dbReference type="ARBA" id="ARBA00022729"/>
    </source>
</evidence>
<comment type="similarity">
    <text evidence="12">Belongs to the polysaccharide monooxygenase AA9 family.</text>
</comment>
<proteinExistence type="inferred from homology"/>
<evidence type="ECO:0000256" key="13">
    <source>
        <dbReference type="RuleBase" id="RU368122"/>
    </source>
</evidence>
<keyword evidence="9 13" id="KW-1015">Disulfide bond</keyword>
<evidence type="ECO:0000256" key="8">
    <source>
        <dbReference type="ARBA" id="ARBA00023033"/>
    </source>
</evidence>
<feature type="compositionally biased region" description="Low complexity" evidence="14">
    <location>
        <begin position="244"/>
        <end position="271"/>
    </location>
</feature>
<keyword evidence="6" id="KW-0560">Oxidoreductase</keyword>
<dbReference type="PROSITE" id="PS51164">
    <property type="entry name" value="CBM1_2"/>
    <property type="match status" value="1"/>
</dbReference>